<feature type="chain" id="PRO_5045552863" description="DUF4349 domain-containing protein" evidence="4">
    <location>
        <begin position="22"/>
        <end position="280"/>
    </location>
</feature>
<evidence type="ECO:0000256" key="4">
    <source>
        <dbReference type="SAM" id="SignalP"/>
    </source>
</evidence>
<dbReference type="EMBL" id="BAABBA010000006">
    <property type="protein sequence ID" value="GAA4287221.1"/>
    <property type="molecule type" value="Genomic_DNA"/>
</dbReference>
<feature type="domain" description="DUF4349" evidence="5">
    <location>
        <begin position="58"/>
        <end position="269"/>
    </location>
</feature>
<evidence type="ECO:0000256" key="3">
    <source>
        <dbReference type="SAM" id="Phobius"/>
    </source>
</evidence>
<accession>A0ABP8ETC5</accession>
<feature type="compositionally biased region" description="Gly residues" evidence="2">
    <location>
        <begin position="25"/>
        <end position="48"/>
    </location>
</feature>
<keyword evidence="3" id="KW-0812">Transmembrane</keyword>
<name>A0ABP8ETC5_9MICO</name>
<sequence length="280" mass="28537">MLALLCGVLLLAGCTSGSEEASDESGGGGVAAPGQDAGGEGVEGGGASGEDAEGGDDRQVVTTADAVVVVEDPSAAADEVAAAAERAGGRVDQRNEQAAGADGTDSRPSAWLTVRVPAEKLSAVLEELESIGEVRQLSQDSTDVTATTRDLDARITALRTSVDRLLGIMADADDSTALIAAESAISERQAELESLQSERAHLADQVAMSTLRVELVAQDDPVVVNAGGFLGGLRTGWDALVSAVDGLLVGLGVLLPWLVVVGLPVAAVLWFARRRRRTAG</sequence>
<feature type="transmembrane region" description="Helical" evidence="3">
    <location>
        <begin position="247"/>
        <end position="272"/>
    </location>
</feature>
<comment type="caution">
    <text evidence="6">The sequence shown here is derived from an EMBL/GenBank/DDBJ whole genome shotgun (WGS) entry which is preliminary data.</text>
</comment>
<gene>
    <name evidence="6" type="ORF">GCM10022262_15800</name>
</gene>
<keyword evidence="3" id="KW-0472">Membrane</keyword>
<feature type="coiled-coil region" evidence="1">
    <location>
        <begin position="178"/>
        <end position="205"/>
    </location>
</feature>
<feature type="signal peptide" evidence="4">
    <location>
        <begin position="1"/>
        <end position="21"/>
    </location>
</feature>
<protein>
    <recommendedName>
        <fullName evidence="5">DUF4349 domain-containing protein</fullName>
    </recommendedName>
</protein>
<organism evidence="6 7">
    <name type="scientific">Georgenia daeguensis</name>
    <dbReference type="NCBI Taxonomy" id="908355"/>
    <lineage>
        <taxon>Bacteria</taxon>
        <taxon>Bacillati</taxon>
        <taxon>Actinomycetota</taxon>
        <taxon>Actinomycetes</taxon>
        <taxon>Micrococcales</taxon>
        <taxon>Bogoriellaceae</taxon>
        <taxon>Georgenia</taxon>
    </lineage>
</organism>
<keyword evidence="1" id="KW-0175">Coiled coil</keyword>
<evidence type="ECO:0000313" key="7">
    <source>
        <dbReference type="Proteomes" id="UP001499841"/>
    </source>
</evidence>
<proteinExistence type="predicted"/>
<keyword evidence="4" id="KW-0732">Signal</keyword>
<evidence type="ECO:0000256" key="2">
    <source>
        <dbReference type="SAM" id="MobiDB-lite"/>
    </source>
</evidence>
<evidence type="ECO:0000259" key="5">
    <source>
        <dbReference type="Pfam" id="PF14257"/>
    </source>
</evidence>
<reference evidence="7" key="1">
    <citation type="journal article" date="2019" name="Int. J. Syst. Evol. Microbiol.">
        <title>The Global Catalogue of Microorganisms (GCM) 10K type strain sequencing project: providing services to taxonomists for standard genome sequencing and annotation.</title>
        <authorList>
            <consortium name="The Broad Institute Genomics Platform"/>
            <consortium name="The Broad Institute Genome Sequencing Center for Infectious Disease"/>
            <person name="Wu L."/>
            <person name="Ma J."/>
        </authorList>
    </citation>
    <scope>NUCLEOTIDE SEQUENCE [LARGE SCALE GENOMIC DNA]</scope>
    <source>
        <strain evidence="7">JCM 17459</strain>
    </source>
</reference>
<feature type="region of interest" description="Disordered" evidence="2">
    <location>
        <begin position="17"/>
        <end position="61"/>
    </location>
</feature>
<keyword evidence="7" id="KW-1185">Reference proteome</keyword>
<dbReference type="InterPro" id="IPR025645">
    <property type="entry name" value="DUF4349"/>
</dbReference>
<dbReference type="Proteomes" id="UP001499841">
    <property type="component" value="Unassembled WGS sequence"/>
</dbReference>
<dbReference type="Pfam" id="PF14257">
    <property type="entry name" value="DUF4349"/>
    <property type="match status" value="1"/>
</dbReference>
<evidence type="ECO:0000256" key="1">
    <source>
        <dbReference type="SAM" id="Coils"/>
    </source>
</evidence>
<keyword evidence="3" id="KW-1133">Transmembrane helix</keyword>
<evidence type="ECO:0000313" key="6">
    <source>
        <dbReference type="EMBL" id="GAA4287221.1"/>
    </source>
</evidence>
<feature type="region of interest" description="Disordered" evidence="2">
    <location>
        <begin position="79"/>
        <end position="107"/>
    </location>
</feature>